<dbReference type="InterPro" id="IPR051359">
    <property type="entry name" value="CaCA_antiporter"/>
</dbReference>
<evidence type="ECO:0000256" key="3">
    <source>
        <dbReference type="ARBA" id="ARBA00022692"/>
    </source>
</evidence>
<feature type="region of interest" description="Disordered" evidence="9">
    <location>
        <begin position="287"/>
        <end position="407"/>
    </location>
</feature>
<feature type="transmembrane region" description="Helical" evidence="10">
    <location>
        <begin position="712"/>
        <end position="736"/>
    </location>
</feature>
<dbReference type="PANTHER" id="PTHR12266">
    <property type="entry name" value="NA+/CA2+ K+ INDEPENDENT EXCHANGER"/>
    <property type="match status" value="1"/>
</dbReference>
<comment type="similarity">
    <text evidence="8">Belongs to the Ca(2+):cation antiporter (CaCA) (TC 2.A.19) family. Cation/calcium exchanger (CCX) subfamily.</text>
</comment>
<evidence type="ECO:0000256" key="9">
    <source>
        <dbReference type="SAM" id="MobiDB-lite"/>
    </source>
</evidence>
<feature type="transmembrane region" description="Helical" evidence="10">
    <location>
        <begin position="65"/>
        <end position="86"/>
    </location>
</feature>
<comment type="subcellular location">
    <subcellularLocation>
        <location evidence="1">Membrane</location>
        <topology evidence="1">Multi-pass membrane protein</topology>
    </subcellularLocation>
</comment>
<protein>
    <recommendedName>
        <fullName evidence="11">Sodium/calcium exchanger membrane region domain-containing protein</fullName>
    </recommendedName>
</protein>
<evidence type="ECO:0000313" key="13">
    <source>
        <dbReference type="Proteomes" id="UP001465755"/>
    </source>
</evidence>
<feature type="transmembrane region" description="Helical" evidence="10">
    <location>
        <begin position="572"/>
        <end position="590"/>
    </location>
</feature>
<dbReference type="Pfam" id="PF01699">
    <property type="entry name" value="Na_Ca_ex"/>
    <property type="match status" value="2"/>
</dbReference>
<evidence type="ECO:0000259" key="11">
    <source>
        <dbReference type="Pfam" id="PF01699"/>
    </source>
</evidence>
<evidence type="ECO:0000313" key="12">
    <source>
        <dbReference type="EMBL" id="KAK9787242.1"/>
    </source>
</evidence>
<evidence type="ECO:0000256" key="8">
    <source>
        <dbReference type="ARBA" id="ARBA00038187"/>
    </source>
</evidence>
<evidence type="ECO:0000256" key="1">
    <source>
        <dbReference type="ARBA" id="ARBA00004141"/>
    </source>
</evidence>
<gene>
    <name evidence="12" type="ORF">WJX73_004552</name>
</gene>
<feature type="region of interest" description="Disordered" evidence="9">
    <location>
        <begin position="446"/>
        <end position="493"/>
    </location>
</feature>
<feature type="transmembrane region" description="Helical" evidence="10">
    <location>
        <begin position="639"/>
        <end position="662"/>
    </location>
</feature>
<dbReference type="Gene3D" id="1.20.1420.30">
    <property type="entry name" value="NCX, central ion-binding region"/>
    <property type="match status" value="2"/>
</dbReference>
<reference evidence="12 13" key="1">
    <citation type="journal article" date="2024" name="Nat. Commun.">
        <title>Phylogenomics reveals the evolutionary origins of lichenization in chlorophyte algae.</title>
        <authorList>
            <person name="Puginier C."/>
            <person name="Libourel C."/>
            <person name="Otte J."/>
            <person name="Skaloud P."/>
            <person name="Haon M."/>
            <person name="Grisel S."/>
            <person name="Petersen M."/>
            <person name="Berrin J.G."/>
            <person name="Delaux P.M."/>
            <person name="Dal Grande F."/>
            <person name="Keller J."/>
        </authorList>
    </citation>
    <scope>NUCLEOTIDE SEQUENCE [LARGE SCALE GENOMIC DNA]</scope>
    <source>
        <strain evidence="12 13">SAG 2036</strain>
    </source>
</reference>
<dbReference type="PANTHER" id="PTHR12266:SF0">
    <property type="entry name" value="MITOCHONDRIAL SODIUM_CALCIUM EXCHANGER PROTEIN"/>
    <property type="match status" value="1"/>
</dbReference>
<feature type="non-terminal residue" evidence="12">
    <location>
        <position position="1"/>
    </location>
</feature>
<feature type="transmembrane region" description="Helical" evidence="10">
    <location>
        <begin position="142"/>
        <end position="163"/>
    </location>
</feature>
<evidence type="ECO:0000256" key="6">
    <source>
        <dbReference type="ARBA" id="ARBA00023136"/>
    </source>
</evidence>
<keyword evidence="7" id="KW-0406">Ion transport</keyword>
<accession>A0AAW1NQ43</accession>
<feature type="compositionally biased region" description="Basic and acidic residues" evidence="9">
    <location>
        <begin position="287"/>
        <end position="304"/>
    </location>
</feature>
<keyword evidence="13" id="KW-1185">Reference proteome</keyword>
<evidence type="ECO:0000256" key="2">
    <source>
        <dbReference type="ARBA" id="ARBA00022448"/>
    </source>
</evidence>
<keyword evidence="6 10" id="KW-0472">Membrane</keyword>
<keyword evidence="2" id="KW-0813">Transport</keyword>
<keyword evidence="4 10" id="KW-1133">Transmembrane helix</keyword>
<keyword evidence="3 10" id="KW-0812">Transmembrane</keyword>
<feature type="transmembrane region" description="Helical" evidence="10">
    <location>
        <begin position="205"/>
        <end position="227"/>
    </location>
</feature>
<dbReference type="AlphaFoldDB" id="A0AAW1NQ43"/>
<feature type="transmembrane region" description="Helical" evidence="10">
    <location>
        <begin position="748"/>
        <end position="767"/>
    </location>
</feature>
<proteinExistence type="inferred from homology"/>
<feature type="transmembrane region" description="Helical" evidence="10">
    <location>
        <begin position="682"/>
        <end position="705"/>
    </location>
</feature>
<dbReference type="InterPro" id="IPR004837">
    <property type="entry name" value="NaCa_Exmemb"/>
</dbReference>
<comment type="caution">
    <text evidence="12">The sequence shown here is derived from an EMBL/GenBank/DDBJ whole genome shotgun (WGS) entry which is preliminary data.</text>
</comment>
<name>A0AAW1NQ43_9CHLO</name>
<evidence type="ECO:0000256" key="7">
    <source>
        <dbReference type="ARBA" id="ARBA00023201"/>
    </source>
</evidence>
<keyword evidence="7" id="KW-0739">Sodium transport</keyword>
<dbReference type="GO" id="GO:0016020">
    <property type="term" value="C:membrane"/>
    <property type="evidence" value="ECO:0007669"/>
    <property type="project" value="UniProtKB-SubCell"/>
</dbReference>
<dbReference type="GO" id="GO:0008324">
    <property type="term" value="F:monoatomic cation transmembrane transporter activity"/>
    <property type="evidence" value="ECO:0007669"/>
    <property type="project" value="TreeGrafter"/>
</dbReference>
<feature type="domain" description="Sodium/calcium exchanger membrane region" evidence="11">
    <location>
        <begin position="620"/>
        <end position="765"/>
    </location>
</feature>
<evidence type="ECO:0000256" key="5">
    <source>
        <dbReference type="ARBA" id="ARBA00023053"/>
    </source>
</evidence>
<feature type="compositionally biased region" description="Polar residues" evidence="9">
    <location>
        <begin position="355"/>
        <end position="374"/>
    </location>
</feature>
<dbReference type="GO" id="GO:0006814">
    <property type="term" value="P:sodium ion transport"/>
    <property type="evidence" value="ECO:0007669"/>
    <property type="project" value="UniProtKB-KW"/>
</dbReference>
<dbReference type="EMBL" id="JALJOQ010000253">
    <property type="protein sequence ID" value="KAK9787242.1"/>
    <property type="molecule type" value="Genomic_DNA"/>
</dbReference>
<sequence length="768" mass="81530">AEQYDLHRSATNNSSLSAPIQLPECADVTRVPEADKCAFIRQYCQPESLIPYLELYYCHIQSRGWVASAVLQVCIFSLLLLLFRVLGSTAEDFFSPVLTQISQELGLPPRFAAVTFLALGNGAPDVSASVAAVVSDDDGYHLAMGALLGGGMFVGCVVAGCVVIANKGVRVRGALLRDAAAYAAAAAFTAFLIHTGRMNASRAVLLLVLYLIFIAIVFTADIAHIIAQRMRDRNAHTGATAPELQPLAAGFDDSSAAVLHQSPSDGRLSARGTVGSDKGISIELADSHGHSEGTADDREGHDSAGTDPGRGRFQAAAAAATQSVQGEQHQHHQRRPGIGDMHGHSHSSHASSGSQRLGSGRESSSSQRLTSPIRETSPLGLRGDHRALDIIGDDDDDDQGEPAPLSYQSSLALRGSDYRERALAELAHSNTFFRRSARQHQQLLEDLDDPGSYRPPSADAAHSLRHADGAASSGREAELPGGAPVASLPPRVDLDGGEGTWSPDFAPLVPSRRQRAHQALARVASRGAEQFVWVTWALQRAGEPLGIAEYPLHIARKATIPLLDAESYDRRWFVLAMLLAPAAAVIYLVFVKNSLAGSLPIAFSAALLCFPIGAAAVACLSLVLASMWVDLVASELVGLLQYLGILLHIDHTILGLTVLAWGNSVADLSTNLAMARRGLSNMAITACFAGPMFNMLVGLGVGFLWKCSKGGVVVQLTASELTGTFFVVTNSVGLMVVGRLHKGALPGWYGWVQLSLYAAFLVTSLILL</sequence>
<feature type="transmembrane region" description="Helical" evidence="10">
    <location>
        <begin position="175"/>
        <end position="193"/>
    </location>
</feature>
<feature type="domain" description="Sodium/calcium exchanger membrane region" evidence="11">
    <location>
        <begin position="78"/>
        <end position="218"/>
    </location>
</feature>
<organism evidence="12 13">
    <name type="scientific">Symbiochloris irregularis</name>
    <dbReference type="NCBI Taxonomy" id="706552"/>
    <lineage>
        <taxon>Eukaryota</taxon>
        <taxon>Viridiplantae</taxon>
        <taxon>Chlorophyta</taxon>
        <taxon>core chlorophytes</taxon>
        <taxon>Trebouxiophyceae</taxon>
        <taxon>Trebouxiales</taxon>
        <taxon>Trebouxiaceae</taxon>
        <taxon>Symbiochloris</taxon>
    </lineage>
</organism>
<feature type="compositionally biased region" description="Acidic residues" evidence="9">
    <location>
        <begin position="391"/>
        <end position="400"/>
    </location>
</feature>
<dbReference type="InterPro" id="IPR044880">
    <property type="entry name" value="NCX_ion-bd_dom_sf"/>
</dbReference>
<evidence type="ECO:0000256" key="4">
    <source>
        <dbReference type="ARBA" id="ARBA00022989"/>
    </source>
</evidence>
<feature type="transmembrane region" description="Helical" evidence="10">
    <location>
        <begin position="602"/>
        <end position="627"/>
    </location>
</feature>
<dbReference type="Proteomes" id="UP001465755">
    <property type="component" value="Unassembled WGS sequence"/>
</dbReference>
<keyword evidence="5" id="KW-0915">Sodium</keyword>
<evidence type="ECO:0000256" key="10">
    <source>
        <dbReference type="SAM" id="Phobius"/>
    </source>
</evidence>